<keyword evidence="6" id="KW-0998">Cell outer membrane</keyword>
<evidence type="ECO:0000313" key="10">
    <source>
        <dbReference type="Proteomes" id="UP000823604"/>
    </source>
</evidence>
<protein>
    <submittedName>
        <fullName evidence="9">TonB-dependent receptor</fullName>
    </submittedName>
</protein>
<dbReference type="SUPFAM" id="SSF56935">
    <property type="entry name" value="Porins"/>
    <property type="match status" value="1"/>
</dbReference>
<evidence type="ECO:0000313" key="9">
    <source>
        <dbReference type="EMBL" id="MBO8472607.1"/>
    </source>
</evidence>
<evidence type="ECO:0000256" key="1">
    <source>
        <dbReference type="ARBA" id="ARBA00004571"/>
    </source>
</evidence>
<dbReference type="PANTHER" id="PTHR30069:SF46">
    <property type="entry name" value="OAR PROTEIN"/>
    <property type="match status" value="1"/>
</dbReference>
<comment type="subcellular location">
    <subcellularLocation>
        <location evidence="1">Cell outer membrane</location>
        <topology evidence="1">Multi-pass membrane protein</topology>
    </subcellularLocation>
</comment>
<evidence type="ECO:0000256" key="3">
    <source>
        <dbReference type="ARBA" id="ARBA00022452"/>
    </source>
</evidence>
<dbReference type="SUPFAM" id="SSF49464">
    <property type="entry name" value="Carboxypeptidase regulatory domain-like"/>
    <property type="match status" value="1"/>
</dbReference>
<comment type="caution">
    <text evidence="9">The sequence shown here is derived from an EMBL/GenBank/DDBJ whole genome shotgun (WGS) entry which is preliminary data.</text>
</comment>
<dbReference type="EMBL" id="JADIMA010000032">
    <property type="protein sequence ID" value="MBO8472607.1"/>
    <property type="molecule type" value="Genomic_DNA"/>
</dbReference>
<dbReference type="Proteomes" id="UP000823604">
    <property type="component" value="Unassembled WGS sequence"/>
</dbReference>
<feature type="chain" id="PRO_5038889374" evidence="7">
    <location>
        <begin position="23"/>
        <end position="1091"/>
    </location>
</feature>
<organism evidence="9 10">
    <name type="scientific">Candidatus Merdivivens pullicola</name>
    <dbReference type="NCBI Taxonomy" id="2840872"/>
    <lineage>
        <taxon>Bacteria</taxon>
        <taxon>Pseudomonadati</taxon>
        <taxon>Bacteroidota</taxon>
        <taxon>Bacteroidia</taxon>
        <taxon>Bacteroidales</taxon>
        <taxon>Muribaculaceae</taxon>
        <taxon>Muribaculaceae incertae sedis</taxon>
        <taxon>Candidatus Merdivivens</taxon>
    </lineage>
</organism>
<evidence type="ECO:0000256" key="7">
    <source>
        <dbReference type="SAM" id="SignalP"/>
    </source>
</evidence>
<keyword evidence="5" id="KW-0472">Membrane</keyword>
<evidence type="ECO:0000256" key="2">
    <source>
        <dbReference type="ARBA" id="ARBA00022448"/>
    </source>
</evidence>
<keyword evidence="3" id="KW-1134">Transmembrane beta strand</keyword>
<dbReference type="AlphaFoldDB" id="A0A9D9NGD4"/>
<dbReference type="GO" id="GO:0009279">
    <property type="term" value="C:cell outer membrane"/>
    <property type="evidence" value="ECO:0007669"/>
    <property type="project" value="UniProtKB-SubCell"/>
</dbReference>
<dbReference type="Pfam" id="PF25183">
    <property type="entry name" value="OMP_b-brl_4"/>
    <property type="match status" value="1"/>
</dbReference>
<reference evidence="9" key="1">
    <citation type="submission" date="2020-10" db="EMBL/GenBank/DDBJ databases">
        <authorList>
            <person name="Gilroy R."/>
        </authorList>
    </citation>
    <scope>NUCLEOTIDE SEQUENCE</scope>
    <source>
        <strain evidence="9">B1-8020</strain>
    </source>
</reference>
<dbReference type="PANTHER" id="PTHR30069">
    <property type="entry name" value="TONB-DEPENDENT OUTER MEMBRANE RECEPTOR"/>
    <property type="match status" value="1"/>
</dbReference>
<dbReference type="InterPro" id="IPR039426">
    <property type="entry name" value="TonB-dep_rcpt-like"/>
</dbReference>
<feature type="domain" description="TonB-dependent transporter Oar-like beta-barrel" evidence="8">
    <location>
        <begin position="239"/>
        <end position="1043"/>
    </location>
</feature>
<dbReference type="GO" id="GO:0044718">
    <property type="term" value="P:siderophore transmembrane transport"/>
    <property type="evidence" value="ECO:0007669"/>
    <property type="project" value="TreeGrafter"/>
</dbReference>
<gene>
    <name evidence="9" type="ORF">IAB81_03130</name>
</gene>
<feature type="signal peptide" evidence="7">
    <location>
        <begin position="1"/>
        <end position="22"/>
    </location>
</feature>
<dbReference type="InterPro" id="IPR057601">
    <property type="entry name" value="Oar-like_b-barrel"/>
</dbReference>
<keyword evidence="4" id="KW-0812">Transmembrane</keyword>
<reference evidence="9" key="2">
    <citation type="journal article" date="2021" name="PeerJ">
        <title>Extensive microbial diversity within the chicken gut microbiome revealed by metagenomics and culture.</title>
        <authorList>
            <person name="Gilroy R."/>
            <person name="Ravi A."/>
            <person name="Getino M."/>
            <person name="Pursley I."/>
            <person name="Horton D.L."/>
            <person name="Alikhan N.F."/>
            <person name="Baker D."/>
            <person name="Gharbi K."/>
            <person name="Hall N."/>
            <person name="Watson M."/>
            <person name="Adriaenssens E.M."/>
            <person name="Foster-Nyarko E."/>
            <person name="Jarju S."/>
            <person name="Secka A."/>
            <person name="Antonio M."/>
            <person name="Oren A."/>
            <person name="Chaudhuri R.R."/>
            <person name="La Ragione R."/>
            <person name="Hildebrand F."/>
            <person name="Pallen M.J."/>
        </authorList>
    </citation>
    <scope>NUCLEOTIDE SEQUENCE</scope>
    <source>
        <strain evidence="9">B1-8020</strain>
    </source>
</reference>
<keyword evidence="2" id="KW-0813">Transport</keyword>
<accession>A0A9D9NGD4</accession>
<dbReference type="InterPro" id="IPR008969">
    <property type="entry name" value="CarboxyPept-like_regulatory"/>
</dbReference>
<dbReference type="Gene3D" id="2.60.40.1120">
    <property type="entry name" value="Carboxypeptidase-like, regulatory domain"/>
    <property type="match status" value="1"/>
</dbReference>
<name>A0A9D9NGD4_9BACT</name>
<proteinExistence type="predicted"/>
<dbReference type="Gene3D" id="2.40.170.20">
    <property type="entry name" value="TonB-dependent receptor, beta-barrel domain"/>
    <property type="match status" value="1"/>
</dbReference>
<dbReference type="Pfam" id="PF13620">
    <property type="entry name" value="CarboxypepD_reg"/>
    <property type="match status" value="1"/>
</dbReference>
<evidence type="ECO:0000259" key="8">
    <source>
        <dbReference type="Pfam" id="PF25183"/>
    </source>
</evidence>
<keyword evidence="9" id="KW-0675">Receptor</keyword>
<evidence type="ECO:0000256" key="6">
    <source>
        <dbReference type="ARBA" id="ARBA00023237"/>
    </source>
</evidence>
<evidence type="ECO:0000256" key="4">
    <source>
        <dbReference type="ARBA" id="ARBA00022692"/>
    </source>
</evidence>
<keyword evidence="7" id="KW-0732">Signal</keyword>
<dbReference type="InterPro" id="IPR036942">
    <property type="entry name" value="Beta-barrel_TonB_sf"/>
</dbReference>
<sequence length="1091" mass="120467">MKQAFKCFAAAFIGIFVSVAMYAQVTTASFSGRVADQEGPLPGAAVIAVHTPSGTQYTSISDKNGNFRFNGITPGGPYTITVEMLGYRTAETVGLYAPVGENVVVNFDMETEVLGLEAAVTYAYAANSNMNVDRAGAGTAVSERTMDALPTVSRSMNDIMRLTPQASVTSNGLAVGGGNYRSSYVTVDGAAFNNAFGIGSNLPAGGAPISMDALEQMSVNITPFDVSQSGFTGGAINAVTKSGTNEWTFSLYNYFTNDQLQGDRVGDIQLTNSQSLSNTTGISLGGPIVKNKLFFFVNFEYSADNVPGSDKIASEGDGMVGANWAPGTNVARPTATFLDEVRTYLMDTYNYDPGRYQGYSLSTPDWKLMARIDWNINKDHRFNIRFSHTDNKYSSDPSSSVNPIVPNPYNRSAYGRTSDYAMYFESSRYFQEQNFTSLAAELNSRFLDGMVNNMFRITWSHQNEPRSFVGDNFPTVDILYPTDNGDKAVLTSFGPDPFTYGNLRDVQTVVVTDEVSIVKGINNIKAGLQFEWDDTKNGFMQGGLGYYVYDSWEDFKAAGKPVAFAITHSNRDDLQQVYPSFQYMQASAYVQDELNFNDRFKLTVGLRFELPFYPSIENNVNKEFLSLSYTHPGSSIFGLSTSDMPKARLNVSPRVGFNWDILGDRSLVLRGGTGIYTGRLPFVWIVSAAGNSNCLQAQYVDPHGTGTNTPNFHNNVNDILEDVYGGTFQAQDLAAPANPTILDRNLVMPTTWKTSLALDGRIPGGIKASLEGIYSHELTSVNVNLLGMHEVEGGVQLPGEPMARKYWEIDGFTNSMNSGINPYYITNSPVNGYYYSITAQLQKDFNFGLSLMAAYTHGGAKTVSDAIGDQITSAYNTMTYNVNGSNTPELGYATYVSPNRFIANISYRIKEGDKGTTTFGLFYEGYNHFYVGGYSYTRYSYTMNNVTGDYGANNLIYIPTSEELAGMPFTSDENRDEFEAFITSDKYLSRHRGEYSARGGAVAPWQSRFNFKFTQDIHFKVGEKTNTFQIGFDINNIANLLNHNWGLTDWMSGDQILTYEDGKYTFEAPTRGKVSSTYNTWQMLITLRYFF</sequence>
<dbReference type="GO" id="GO:0015344">
    <property type="term" value="F:siderophore uptake transmembrane transporter activity"/>
    <property type="evidence" value="ECO:0007669"/>
    <property type="project" value="TreeGrafter"/>
</dbReference>
<evidence type="ECO:0000256" key="5">
    <source>
        <dbReference type="ARBA" id="ARBA00023136"/>
    </source>
</evidence>